<sequence length="68" mass="7627">MLNNRDFIAVILYQKQKSNGMPELHRRTIILGLLQDQRQKGALIMDGRMSGASGKIPAAIYVTSEVLR</sequence>
<dbReference type="PANTHER" id="PTHR43661">
    <property type="entry name" value="D-XYLONATE DEHYDRATASE"/>
    <property type="match status" value="1"/>
</dbReference>
<evidence type="ECO:0000313" key="2">
    <source>
        <dbReference type="EMBL" id="MET3560316.1"/>
    </source>
</evidence>
<dbReference type="Pfam" id="PF24877">
    <property type="entry name" value="ILV_EDD_C"/>
    <property type="match status" value="1"/>
</dbReference>
<dbReference type="InterPro" id="IPR042096">
    <property type="entry name" value="Dihydro-acid_dehy_C"/>
</dbReference>
<name>A0ABV2FP84_9HYPH</name>
<proteinExistence type="predicted"/>
<comment type="caution">
    <text evidence="2">The sequence shown here is derived from an EMBL/GenBank/DDBJ whole genome shotgun (WGS) entry which is preliminary data.</text>
</comment>
<dbReference type="EMBL" id="JBEPLT010000009">
    <property type="protein sequence ID" value="MET3560316.1"/>
    <property type="molecule type" value="Genomic_DNA"/>
</dbReference>
<evidence type="ECO:0000259" key="1">
    <source>
        <dbReference type="Pfam" id="PF24877"/>
    </source>
</evidence>
<dbReference type="PANTHER" id="PTHR43661:SF1">
    <property type="entry name" value="PHOSPHOGLUCONATE DEHYDRATASE"/>
    <property type="match status" value="1"/>
</dbReference>
<reference evidence="2 3" key="1">
    <citation type="submission" date="2024-06" db="EMBL/GenBank/DDBJ databases">
        <title>Genomic Encyclopedia of Type Strains, Phase IV (KMG-IV): sequencing the most valuable type-strain genomes for metagenomic binning, comparative biology and taxonomic classification.</title>
        <authorList>
            <person name="Goeker M."/>
        </authorList>
    </citation>
    <scope>NUCLEOTIDE SEQUENCE [LARGE SCALE GENOMIC DNA]</scope>
    <source>
        <strain evidence="2 3">DSM 23650</strain>
    </source>
</reference>
<gene>
    <name evidence="2" type="ORF">ABID39_001010</name>
</gene>
<dbReference type="Gene3D" id="3.50.30.80">
    <property type="entry name" value="IlvD/EDD C-terminal domain-like"/>
    <property type="match status" value="1"/>
</dbReference>
<dbReference type="Proteomes" id="UP001549112">
    <property type="component" value="Unassembled WGS sequence"/>
</dbReference>
<dbReference type="SUPFAM" id="SSF52016">
    <property type="entry name" value="LeuD/IlvD-like"/>
    <property type="match status" value="1"/>
</dbReference>
<keyword evidence="3" id="KW-1185">Reference proteome</keyword>
<protein>
    <submittedName>
        <fullName evidence="2">Dihydroxyacid dehydratase/phosphogluconate dehydratase</fullName>
    </submittedName>
</protein>
<feature type="domain" description="Dihydroxy-acid/6-phosphogluconate dehydratase C-terminal" evidence="1">
    <location>
        <begin position="6"/>
        <end position="65"/>
    </location>
</feature>
<dbReference type="InterPro" id="IPR056740">
    <property type="entry name" value="ILV_EDD_C"/>
</dbReference>
<organism evidence="2 3">
    <name type="scientific">Bartonella japonica</name>
    <dbReference type="NCBI Taxonomy" id="357761"/>
    <lineage>
        <taxon>Bacteria</taxon>
        <taxon>Pseudomonadati</taxon>
        <taxon>Pseudomonadota</taxon>
        <taxon>Alphaproteobacteria</taxon>
        <taxon>Hyphomicrobiales</taxon>
        <taxon>Bartonellaceae</taxon>
        <taxon>Bartonella</taxon>
    </lineage>
</organism>
<accession>A0ABV2FP84</accession>
<evidence type="ECO:0000313" key="3">
    <source>
        <dbReference type="Proteomes" id="UP001549112"/>
    </source>
</evidence>